<feature type="transmembrane region" description="Helical" evidence="8">
    <location>
        <begin position="130"/>
        <end position="150"/>
    </location>
</feature>
<comment type="function">
    <text evidence="8 9">Involved in peptidoglycan biosynthesis. Transports lipid-linked peptidoglycan precursors from the inner to the outer leaflet of the cytoplasmic membrane.</text>
</comment>
<dbReference type="GO" id="GO:0034204">
    <property type="term" value="P:lipid translocation"/>
    <property type="evidence" value="ECO:0007669"/>
    <property type="project" value="TreeGrafter"/>
</dbReference>
<feature type="transmembrane region" description="Helical" evidence="8">
    <location>
        <begin position="275"/>
        <end position="293"/>
    </location>
</feature>
<dbReference type="PIRSF" id="PIRSF002869">
    <property type="entry name" value="MviN"/>
    <property type="match status" value="1"/>
</dbReference>
<reference evidence="10" key="1">
    <citation type="journal article" date="2007" name="Appl. Environ. Microbiol.">
        <title>Widespread occurrence and genomic context of unusually small polyketide synthase genes in microbial consortia associated with marine sponges.</title>
        <authorList>
            <person name="Fieseler L."/>
            <person name="Hentschel U."/>
            <person name="Grozdanov L."/>
            <person name="Schirmer A."/>
            <person name="Wen G."/>
            <person name="Platzer M."/>
            <person name="Hrvatin S."/>
            <person name="Butzke D."/>
            <person name="Zimmermann K."/>
            <person name="Piel J."/>
        </authorList>
    </citation>
    <scope>NUCLEOTIDE SEQUENCE</scope>
</reference>
<comment type="similarity">
    <text evidence="8 9">Belongs to the MurJ/MviN family.</text>
</comment>
<proteinExistence type="inferred from homology"/>
<feature type="transmembrane region" description="Helical" evidence="8">
    <location>
        <begin position="87"/>
        <end position="110"/>
    </location>
</feature>
<feature type="transmembrane region" description="Helical" evidence="8">
    <location>
        <begin position="27"/>
        <end position="45"/>
    </location>
</feature>
<organism evidence="10">
    <name type="scientific">Aplysina aerophoba bacterial symbiont clone pAPKS18</name>
    <dbReference type="NCBI Taxonomy" id="377637"/>
    <lineage>
        <taxon>Bacteria</taxon>
        <taxon>environmental samples</taxon>
    </lineage>
</organism>
<dbReference type="NCBIfam" id="TIGR01695">
    <property type="entry name" value="murJ_mviN"/>
    <property type="match status" value="1"/>
</dbReference>
<feature type="transmembrane region" description="Helical" evidence="8">
    <location>
        <begin position="384"/>
        <end position="404"/>
    </location>
</feature>
<protein>
    <recommendedName>
        <fullName evidence="8">Probable lipid II flippase MurJ</fullName>
    </recommendedName>
</protein>
<keyword evidence="2 8" id="KW-1003">Cell membrane</keyword>
<dbReference type="GO" id="GO:0071555">
    <property type="term" value="P:cell wall organization"/>
    <property type="evidence" value="ECO:0007669"/>
    <property type="project" value="UniProtKB-UniRule"/>
</dbReference>
<feature type="transmembrane region" description="Helical" evidence="8">
    <location>
        <begin position="449"/>
        <end position="466"/>
    </location>
</feature>
<dbReference type="InterPro" id="IPR004268">
    <property type="entry name" value="MurJ"/>
</dbReference>
<keyword evidence="5 8" id="KW-0573">Peptidoglycan synthesis</keyword>
<feature type="transmembrane region" description="Helical" evidence="8">
    <location>
        <begin position="190"/>
        <end position="209"/>
    </location>
</feature>
<keyword evidence="6 8" id="KW-1133">Transmembrane helix</keyword>
<dbReference type="GO" id="GO:0009252">
    <property type="term" value="P:peptidoglycan biosynthetic process"/>
    <property type="evidence" value="ECO:0007669"/>
    <property type="project" value="UniProtKB-UniRule"/>
</dbReference>
<dbReference type="PANTHER" id="PTHR47019:SF1">
    <property type="entry name" value="LIPID II FLIPPASE MURJ"/>
    <property type="match status" value="1"/>
</dbReference>
<feature type="transmembrane region" description="Helical" evidence="8">
    <location>
        <begin position="157"/>
        <end position="178"/>
    </location>
</feature>
<dbReference type="PRINTS" id="PR01806">
    <property type="entry name" value="VIRFACTRMVIN"/>
</dbReference>
<dbReference type="InterPro" id="IPR051050">
    <property type="entry name" value="Lipid_II_flippase_MurJ/MviN"/>
</dbReference>
<feature type="transmembrane region" description="Helical" evidence="8">
    <location>
        <begin position="478"/>
        <end position="501"/>
    </location>
</feature>
<feature type="transmembrane region" description="Helical" evidence="8">
    <location>
        <begin position="230"/>
        <end position="255"/>
    </location>
</feature>
<evidence type="ECO:0000256" key="7">
    <source>
        <dbReference type="ARBA" id="ARBA00023136"/>
    </source>
</evidence>
<evidence type="ECO:0000256" key="1">
    <source>
        <dbReference type="ARBA" id="ARBA00004651"/>
    </source>
</evidence>
<keyword evidence="8 9" id="KW-0813">Transport</keyword>
<evidence type="ECO:0000256" key="9">
    <source>
        <dbReference type="PIRNR" id="PIRNR002869"/>
    </source>
</evidence>
<dbReference type="GO" id="GO:0008360">
    <property type="term" value="P:regulation of cell shape"/>
    <property type="evidence" value="ECO:0007669"/>
    <property type="project" value="UniProtKB-UniRule"/>
</dbReference>
<dbReference type="Pfam" id="PF03023">
    <property type="entry name" value="MurJ"/>
    <property type="match status" value="1"/>
</dbReference>
<feature type="transmembrane region" description="Helical" evidence="8">
    <location>
        <begin position="350"/>
        <end position="372"/>
    </location>
</feature>
<dbReference type="AlphaFoldDB" id="A4U8R7"/>
<dbReference type="GO" id="GO:0005886">
    <property type="term" value="C:plasma membrane"/>
    <property type="evidence" value="ECO:0007669"/>
    <property type="project" value="UniProtKB-SubCell"/>
</dbReference>
<dbReference type="GO" id="GO:0015648">
    <property type="term" value="F:lipid-linked peptidoglycan transporter activity"/>
    <property type="evidence" value="ECO:0007669"/>
    <property type="project" value="UniProtKB-UniRule"/>
</dbReference>
<keyword evidence="3 8" id="KW-0812">Transmembrane</keyword>
<keyword evidence="7 8" id="KW-0472">Membrane</keyword>
<comment type="pathway">
    <text evidence="8">Cell wall biogenesis; peptidoglycan biosynthesis.</text>
</comment>
<dbReference type="HAMAP" id="MF_02078">
    <property type="entry name" value="MurJ_MviN"/>
    <property type="match status" value="1"/>
</dbReference>
<dbReference type="PANTHER" id="PTHR47019">
    <property type="entry name" value="LIPID II FLIPPASE MURJ"/>
    <property type="match status" value="1"/>
</dbReference>
<dbReference type="UniPathway" id="UPA00219"/>
<sequence>MNLSRAFLTVSGLTAASRVLGFVRDVLFAAALGTGWVADAFLVAFKLPNFFRRLLAEGAFNTVFIPLFARSLEGNGEVAARRLADEVLAVLAVVLAVLVAVFEVAMPWVVTALAPGFVDEPRKFDLAVDLTRITFPYILLISLVALFGGMLNSTGRFAAYAAAPILLNLSLIGAALLIHVLDDVHAGRAVSWGVTCGGILQLALVLHAVRRAGMMPRLLLPRLTAGVRELLRRFVPAALGAGVVQVNLLIDLWVASFLSTGAISWLYYADRVNQLPLGVVGIAVGSALLPLLSRQIEARDETGANESQSRAIELVMVLTLPAAAALMVIAHPVIAVLFERGAFKAVDSEASAAALRAFAAGLPAYVLIKVLAPAFFARKDPGTVLKIAVVGLVSNIAVMLALVWSLGHVGIALATATAAWVNAIILYVVLVRRNHLIADQRLKRRLPRMVAATAVMAAALAALHYTRYHWWPASGDHIAAYLLVLVALGFVTYAVSARYLGAWALSDLRAMVKRTQA</sequence>
<feature type="transmembrane region" description="Helical" evidence="8">
    <location>
        <begin position="410"/>
        <end position="429"/>
    </location>
</feature>
<evidence type="ECO:0000256" key="8">
    <source>
        <dbReference type="HAMAP-Rule" id="MF_02078"/>
    </source>
</evidence>
<evidence type="ECO:0000256" key="2">
    <source>
        <dbReference type="ARBA" id="ARBA00022475"/>
    </source>
</evidence>
<evidence type="ECO:0000313" key="10">
    <source>
        <dbReference type="EMBL" id="ABE03919.1"/>
    </source>
</evidence>
<evidence type="ECO:0000256" key="6">
    <source>
        <dbReference type="ARBA" id="ARBA00022989"/>
    </source>
</evidence>
<name>A4U8R7_9BACT</name>
<keyword evidence="8 9" id="KW-0961">Cell wall biogenesis/degradation</keyword>
<gene>
    <name evidence="8" type="primary">murJ</name>
</gene>
<dbReference type="EMBL" id="DQ438987">
    <property type="protein sequence ID" value="ABE03919.1"/>
    <property type="molecule type" value="Genomic_DNA"/>
</dbReference>
<accession>A4U8R7</accession>
<evidence type="ECO:0000256" key="4">
    <source>
        <dbReference type="ARBA" id="ARBA00022960"/>
    </source>
</evidence>
<keyword evidence="4 8" id="KW-0133">Cell shape</keyword>
<dbReference type="CDD" id="cd13123">
    <property type="entry name" value="MATE_MurJ_like"/>
    <property type="match status" value="1"/>
</dbReference>
<feature type="transmembrane region" description="Helical" evidence="8">
    <location>
        <begin position="314"/>
        <end position="338"/>
    </location>
</feature>
<evidence type="ECO:0000256" key="5">
    <source>
        <dbReference type="ARBA" id="ARBA00022984"/>
    </source>
</evidence>
<evidence type="ECO:0000256" key="3">
    <source>
        <dbReference type="ARBA" id="ARBA00022692"/>
    </source>
</evidence>
<comment type="subcellular location">
    <subcellularLocation>
        <location evidence="1 8">Cell membrane</location>
        <topology evidence="1 8">Multi-pass membrane protein</topology>
    </subcellularLocation>
</comment>